<feature type="non-terminal residue" evidence="3">
    <location>
        <position position="121"/>
    </location>
</feature>
<dbReference type="InterPro" id="IPR007890">
    <property type="entry name" value="CHASE2"/>
</dbReference>
<dbReference type="EMBL" id="JAAZON010000088">
    <property type="protein sequence ID" value="NMC61954.1"/>
    <property type="molecule type" value="Genomic_DNA"/>
</dbReference>
<evidence type="ECO:0000313" key="4">
    <source>
        <dbReference type="Proteomes" id="UP000524246"/>
    </source>
</evidence>
<accession>A0A7X9FPQ1</accession>
<feature type="domain" description="CHASE2" evidence="2">
    <location>
        <begin position="44"/>
        <end position="120"/>
    </location>
</feature>
<gene>
    <name evidence="3" type="ORF">GYA55_02170</name>
</gene>
<keyword evidence="1" id="KW-0812">Transmembrane</keyword>
<evidence type="ECO:0000259" key="2">
    <source>
        <dbReference type="Pfam" id="PF05226"/>
    </source>
</evidence>
<dbReference type="Pfam" id="PF05226">
    <property type="entry name" value="CHASE2"/>
    <property type="match status" value="1"/>
</dbReference>
<proteinExistence type="predicted"/>
<feature type="transmembrane region" description="Helical" evidence="1">
    <location>
        <begin position="31"/>
        <end position="51"/>
    </location>
</feature>
<name>A0A7X9FPQ1_9DELT</name>
<organism evidence="3 4">
    <name type="scientific">SAR324 cluster bacterium</name>
    <dbReference type="NCBI Taxonomy" id="2024889"/>
    <lineage>
        <taxon>Bacteria</taxon>
        <taxon>Deltaproteobacteria</taxon>
        <taxon>SAR324 cluster</taxon>
    </lineage>
</organism>
<evidence type="ECO:0000256" key="1">
    <source>
        <dbReference type="SAM" id="Phobius"/>
    </source>
</evidence>
<dbReference type="AlphaFoldDB" id="A0A7X9FPQ1"/>
<reference evidence="3 4" key="1">
    <citation type="journal article" date="2020" name="Biotechnol. Biofuels">
        <title>New insights from the biogas microbiome by comprehensive genome-resolved metagenomics of nearly 1600 species originating from multiple anaerobic digesters.</title>
        <authorList>
            <person name="Campanaro S."/>
            <person name="Treu L."/>
            <person name="Rodriguez-R L.M."/>
            <person name="Kovalovszki A."/>
            <person name="Ziels R.M."/>
            <person name="Maus I."/>
            <person name="Zhu X."/>
            <person name="Kougias P.G."/>
            <person name="Basile A."/>
            <person name="Luo G."/>
            <person name="Schluter A."/>
            <person name="Konstantinidis K.T."/>
            <person name="Angelidaki I."/>
        </authorList>
    </citation>
    <scope>NUCLEOTIDE SEQUENCE [LARGE SCALE GENOMIC DNA]</scope>
    <source>
        <strain evidence="3">AS27yjCOA_65</strain>
    </source>
</reference>
<evidence type="ECO:0000313" key="3">
    <source>
        <dbReference type="EMBL" id="NMC61954.1"/>
    </source>
</evidence>
<dbReference type="Proteomes" id="UP000524246">
    <property type="component" value="Unassembled WGS sequence"/>
</dbReference>
<keyword evidence="1" id="KW-0472">Membrane</keyword>
<comment type="caution">
    <text evidence="3">The sequence shown here is derived from an EMBL/GenBank/DDBJ whole genome shotgun (WGS) entry which is preliminary data.</text>
</comment>
<sequence length="121" mass="14263">MAKKPEILFEKNSNMARKDSKNIDHTLRSQLVIVIFLFFVITFHLLLYISVWGQRFELRSTDYFFRLFYWINEPKAPSEIAIVAMDDSSYQLLNIPFDKAWPRGLHAELIRKLKALGAKKV</sequence>
<keyword evidence="1" id="KW-1133">Transmembrane helix</keyword>
<protein>
    <submittedName>
        <fullName evidence="3">CHASE2 domain-containing protein</fullName>
    </submittedName>
</protein>